<organism evidence="3 4">
    <name type="scientific">Kipferlia bialata</name>
    <dbReference type="NCBI Taxonomy" id="797122"/>
    <lineage>
        <taxon>Eukaryota</taxon>
        <taxon>Metamonada</taxon>
        <taxon>Carpediemonas-like organisms</taxon>
        <taxon>Kipferlia</taxon>
    </lineage>
</organism>
<dbReference type="Proteomes" id="UP000265618">
    <property type="component" value="Unassembled WGS sequence"/>
</dbReference>
<dbReference type="PANTHER" id="PTHR22028">
    <property type="entry name" value="SFI1 SPINDLE BODY DOMAIN-CONTAINING PROTEIN-RELATED"/>
    <property type="match status" value="1"/>
</dbReference>
<feature type="coiled-coil region" evidence="1">
    <location>
        <begin position="62"/>
        <end position="94"/>
    </location>
</feature>
<reference evidence="3 4" key="1">
    <citation type="journal article" date="2018" name="PLoS ONE">
        <title>The draft genome of Kipferlia bialata reveals reductive genome evolution in fornicate parasites.</title>
        <authorList>
            <person name="Tanifuji G."/>
            <person name="Takabayashi S."/>
            <person name="Kume K."/>
            <person name="Takagi M."/>
            <person name="Nakayama T."/>
            <person name="Kamikawa R."/>
            <person name="Inagaki Y."/>
            <person name="Hashimoto T."/>
        </authorList>
    </citation>
    <scope>NUCLEOTIDE SEQUENCE [LARGE SCALE GENOMIC DNA]</scope>
    <source>
        <strain evidence="3">NY0173</strain>
    </source>
</reference>
<dbReference type="PANTHER" id="PTHR22028:SF9">
    <property type="entry name" value="SFI1 SPINDLE BODY DOMAIN-CONTAINING PROTEIN"/>
    <property type="match status" value="1"/>
</dbReference>
<keyword evidence="1" id="KW-0175">Coiled coil</keyword>
<dbReference type="EMBL" id="BDIP01003308">
    <property type="protein sequence ID" value="GIQ87541.1"/>
    <property type="molecule type" value="Genomic_DNA"/>
</dbReference>
<feature type="coiled-coil region" evidence="1">
    <location>
        <begin position="366"/>
        <end position="393"/>
    </location>
</feature>
<sequence length="445" mass="50539">MRTGLEPATRKALLFYIRTLKAKHFRAWVTQVERARRRENYGRIAIRFHASKVKARALTALVSAAEGKREEREEREAEAEREREMARLVEERERLACVRRILDANSLSRVLSHWRGTVARMVHIRIAGEVLTRLDGEYLTRRCLSEWHRGYLSSVAARERQGLADRMYRSRQCRSVMAQLRQCLDRKRQIYQAAAKRQQDRSNELIRRLISNSQQAQLADDEAIARRAADRAYREAKLALTFGRKWLAKCPNVTQTGWRERHATPTNVTRPLPRPLPLPTLTPGREVFREIVSQGYPPGMPLPSPRGSGTDRHVASAPMGGGACGHTHTHVHTDAPGGYAPGTGGNVVGEAEAKTIEISDVELEIMAGMMHKYDAHKEELTALQKKHEELLARGIGGNREAEDEAKKMLPVISAKTHQLASEAETMTKFQIRVREMYRERDAALQ</sequence>
<name>A0A9K3D2L7_9EUKA</name>
<evidence type="ECO:0000313" key="4">
    <source>
        <dbReference type="Proteomes" id="UP000265618"/>
    </source>
</evidence>
<evidence type="ECO:0000256" key="2">
    <source>
        <dbReference type="SAM" id="MobiDB-lite"/>
    </source>
</evidence>
<dbReference type="AlphaFoldDB" id="A0A9K3D2L7"/>
<dbReference type="GO" id="GO:0019902">
    <property type="term" value="F:phosphatase binding"/>
    <property type="evidence" value="ECO:0007669"/>
    <property type="project" value="TreeGrafter"/>
</dbReference>
<protein>
    <submittedName>
        <fullName evidence="3">Uncharacterized protein</fullName>
    </submittedName>
</protein>
<evidence type="ECO:0000313" key="3">
    <source>
        <dbReference type="EMBL" id="GIQ87541.1"/>
    </source>
</evidence>
<comment type="caution">
    <text evidence="3">The sequence shown here is derived from an EMBL/GenBank/DDBJ whole genome shotgun (WGS) entry which is preliminary data.</text>
</comment>
<proteinExistence type="predicted"/>
<keyword evidence="4" id="KW-1185">Reference proteome</keyword>
<feature type="region of interest" description="Disordered" evidence="2">
    <location>
        <begin position="259"/>
        <end position="282"/>
    </location>
</feature>
<dbReference type="InterPro" id="IPR052270">
    <property type="entry name" value="CACF_protein"/>
</dbReference>
<accession>A0A9K3D2L7</accession>
<gene>
    <name evidence="3" type="ORF">KIPB_009596</name>
</gene>
<evidence type="ECO:0000256" key="1">
    <source>
        <dbReference type="SAM" id="Coils"/>
    </source>
</evidence>